<protein>
    <recommendedName>
        <fullName evidence="3">Phage protein</fullName>
    </recommendedName>
</protein>
<dbReference type="RefSeq" id="WP_048033501.1">
    <property type="nucleotide sequence ID" value="NZ_CP030117.1"/>
</dbReference>
<gene>
    <name evidence="1" type="ORF">AB432_018330</name>
</gene>
<organism evidence="1 2">
    <name type="scientific">Brevibacillus brevis</name>
    <name type="common">Bacillus brevis</name>
    <dbReference type="NCBI Taxonomy" id="1393"/>
    <lineage>
        <taxon>Bacteria</taxon>
        <taxon>Bacillati</taxon>
        <taxon>Bacillota</taxon>
        <taxon>Bacilli</taxon>
        <taxon>Bacillales</taxon>
        <taxon>Paenibacillaceae</taxon>
        <taxon>Brevibacillus</taxon>
    </lineage>
</organism>
<dbReference type="EMBL" id="CP030117">
    <property type="protein sequence ID" value="AWX56882.1"/>
    <property type="molecule type" value="Genomic_DNA"/>
</dbReference>
<evidence type="ECO:0000313" key="1">
    <source>
        <dbReference type="EMBL" id="AWX56882.1"/>
    </source>
</evidence>
<dbReference type="Proteomes" id="UP000036061">
    <property type="component" value="Chromosome"/>
</dbReference>
<proteinExistence type="predicted"/>
<evidence type="ECO:0008006" key="3">
    <source>
        <dbReference type="Google" id="ProtNLM"/>
    </source>
</evidence>
<reference evidence="1 2" key="1">
    <citation type="journal article" date="2015" name="Genome Announc.">
        <title>Draft Genome Sequence of Brevibacillus brevis DZQ7, a Plant Growth-Promoting Rhizobacterium with Broad-Spectrum Antimicrobial Activity.</title>
        <authorList>
            <person name="Hou Q."/>
            <person name="Wang C."/>
            <person name="Hou X."/>
            <person name="Xia Z."/>
            <person name="Ye J."/>
            <person name="Liu K."/>
            <person name="Liu H."/>
            <person name="Wang J."/>
            <person name="Guo H."/>
            <person name="Yu X."/>
            <person name="Yang Y."/>
            <person name="Du B."/>
            <person name="Ding Y."/>
        </authorList>
    </citation>
    <scope>NUCLEOTIDE SEQUENCE [LARGE SCALE GENOMIC DNA]</scope>
    <source>
        <strain evidence="1 2">DZQ7</strain>
    </source>
</reference>
<dbReference type="AlphaFoldDB" id="A0A2Z4MK64"/>
<name>A0A2Z4MK64_BREBE</name>
<accession>A0A2Z4MK64</accession>
<evidence type="ECO:0000313" key="2">
    <source>
        <dbReference type="Proteomes" id="UP000036061"/>
    </source>
</evidence>
<sequence>MDDLTEYKRLLCHSFTLLNVGGEADPFTGGKDRSEWLPVVQKVPCRVSGSPGRIQQLTGRQATPQDFLMHTLYGDLKAGMRLMIEQPEFAGNLYVVSLPYPVYGAESLHHYEVVITMIDPVTGEEPEI</sequence>